<gene>
    <name evidence="2" type="ORF">S01H1_27747</name>
</gene>
<sequence>MNQKQIMNFGIIGAIAAAIIFVGGTLTIMTVMEPRNFEDCVIQGMKNVGTESASVAIERSCENKFKSPNARKMDQQLKWNVDSGTDEHWEWHQKDSMIQISY</sequence>
<protein>
    <submittedName>
        <fullName evidence="2">Uncharacterized protein</fullName>
    </submittedName>
</protein>
<keyword evidence="1" id="KW-1133">Transmembrane helix</keyword>
<feature type="non-terminal residue" evidence="2">
    <location>
        <position position="102"/>
    </location>
</feature>
<feature type="transmembrane region" description="Helical" evidence="1">
    <location>
        <begin position="6"/>
        <end position="28"/>
    </location>
</feature>
<dbReference type="AlphaFoldDB" id="X0TF89"/>
<accession>X0TF89</accession>
<keyword evidence="1" id="KW-0812">Transmembrane</keyword>
<proteinExistence type="predicted"/>
<keyword evidence="1" id="KW-0472">Membrane</keyword>
<evidence type="ECO:0000256" key="1">
    <source>
        <dbReference type="SAM" id="Phobius"/>
    </source>
</evidence>
<evidence type="ECO:0000313" key="2">
    <source>
        <dbReference type="EMBL" id="GAF92223.1"/>
    </source>
</evidence>
<dbReference type="EMBL" id="BARS01016921">
    <property type="protein sequence ID" value="GAF92223.1"/>
    <property type="molecule type" value="Genomic_DNA"/>
</dbReference>
<organism evidence="2">
    <name type="scientific">marine sediment metagenome</name>
    <dbReference type="NCBI Taxonomy" id="412755"/>
    <lineage>
        <taxon>unclassified sequences</taxon>
        <taxon>metagenomes</taxon>
        <taxon>ecological metagenomes</taxon>
    </lineage>
</organism>
<reference evidence="2" key="1">
    <citation type="journal article" date="2014" name="Front. Microbiol.">
        <title>High frequency of phylogenetically diverse reductive dehalogenase-homologous genes in deep subseafloor sedimentary metagenomes.</title>
        <authorList>
            <person name="Kawai M."/>
            <person name="Futagami T."/>
            <person name="Toyoda A."/>
            <person name="Takaki Y."/>
            <person name="Nishi S."/>
            <person name="Hori S."/>
            <person name="Arai W."/>
            <person name="Tsubouchi T."/>
            <person name="Morono Y."/>
            <person name="Uchiyama I."/>
            <person name="Ito T."/>
            <person name="Fujiyama A."/>
            <person name="Inagaki F."/>
            <person name="Takami H."/>
        </authorList>
    </citation>
    <scope>NUCLEOTIDE SEQUENCE</scope>
    <source>
        <strain evidence="2">Expedition CK06-06</strain>
    </source>
</reference>
<comment type="caution">
    <text evidence="2">The sequence shown here is derived from an EMBL/GenBank/DDBJ whole genome shotgun (WGS) entry which is preliminary data.</text>
</comment>
<name>X0TF89_9ZZZZ</name>